<dbReference type="InterPro" id="IPR005019">
    <property type="entry name" value="Adenine_glyco"/>
</dbReference>
<protein>
    <submittedName>
        <fullName evidence="1">DNA-3-methyladenine glycosylase I</fullName>
    </submittedName>
</protein>
<dbReference type="InterPro" id="IPR052891">
    <property type="entry name" value="DNA-3mA_glycosylase"/>
</dbReference>
<proteinExistence type="predicted"/>
<dbReference type="RefSeq" id="WP_132938468.1">
    <property type="nucleotide sequence ID" value="NZ_CP119676.1"/>
</dbReference>
<evidence type="ECO:0000313" key="1">
    <source>
        <dbReference type="EMBL" id="TCS63492.1"/>
    </source>
</evidence>
<dbReference type="AlphaFoldDB" id="A0A4R3JCK6"/>
<name>A0A4R3JCK6_9PROT</name>
<dbReference type="GO" id="GO:0006284">
    <property type="term" value="P:base-excision repair"/>
    <property type="evidence" value="ECO:0007669"/>
    <property type="project" value="InterPro"/>
</dbReference>
<dbReference type="Gene3D" id="1.10.340.30">
    <property type="entry name" value="Hypothetical protein, domain 2"/>
    <property type="match status" value="1"/>
</dbReference>
<evidence type="ECO:0000313" key="2">
    <source>
        <dbReference type="Proteomes" id="UP000295304"/>
    </source>
</evidence>
<dbReference type="Proteomes" id="UP000295304">
    <property type="component" value="Unassembled WGS sequence"/>
</dbReference>
<gene>
    <name evidence="1" type="ORF">EDD55_103113</name>
</gene>
<dbReference type="SUPFAM" id="SSF48150">
    <property type="entry name" value="DNA-glycosylase"/>
    <property type="match status" value="1"/>
</dbReference>
<dbReference type="OrthoDB" id="9795156at2"/>
<dbReference type="PANTHER" id="PTHR30037:SF3">
    <property type="entry name" value="BLR0857 PROTEIN"/>
    <property type="match status" value="1"/>
</dbReference>
<sequence length="222" mass="24947">MRPFRDIFEDAANRKGGENELERLLLAPRPPEEIEATPAERWLSEMTKAIFQVGFNWQLVENKWPRFEEVFEGFDVNRWSMMSEEDLDTLLATPGLIANAAKMKSVGENARYLLTLEGEHGSVGAFFAGWRNAEYCDNLRALRKGASRMGGKTGQIMLRRMGVDTMVFSTDVLKALAREGVVAKAPNSAKDFSALQTALDTWRRESARPLIQISQTLAFSIA</sequence>
<comment type="caution">
    <text evidence="1">The sequence shown here is derived from an EMBL/GenBank/DDBJ whole genome shotgun (WGS) entry which is preliminary data.</text>
</comment>
<accession>A0A4R3JCK6</accession>
<keyword evidence="2" id="KW-1185">Reference proteome</keyword>
<dbReference type="GO" id="GO:0008725">
    <property type="term" value="F:DNA-3-methyladenine glycosylase activity"/>
    <property type="evidence" value="ECO:0007669"/>
    <property type="project" value="InterPro"/>
</dbReference>
<dbReference type="Pfam" id="PF03352">
    <property type="entry name" value="Adenine_glyco"/>
    <property type="match status" value="1"/>
</dbReference>
<dbReference type="InterPro" id="IPR011257">
    <property type="entry name" value="DNA_glycosylase"/>
</dbReference>
<dbReference type="EMBL" id="SLZW01000003">
    <property type="protein sequence ID" value="TCS63492.1"/>
    <property type="molecule type" value="Genomic_DNA"/>
</dbReference>
<organism evidence="1 2">
    <name type="scientific">Varunaivibrio sulfuroxidans</name>
    <dbReference type="NCBI Taxonomy" id="1773489"/>
    <lineage>
        <taxon>Bacteria</taxon>
        <taxon>Pseudomonadati</taxon>
        <taxon>Pseudomonadota</taxon>
        <taxon>Alphaproteobacteria</taxon>
        <taxon>Rhodospirillales</taxon>
        <taxon>Magnetovibrionaceae</taxon>
        <taxon>Varunaivibrio</taxon>
    </lineage>
</organism>
<reference evidence="1 2" key="1">
    <citation type="submission" date="2019-03" db="EMBL/GenBank/DDBJ databases">
        <title>Genomic Encyclopedia of Type Strains, Phase IV (KMG-IV): sequencing the most valuable type-strain genomes for metagenomic binning, comparative biology and taxonomic classification.</title>
        <authorList>
            <person name="Goeker M."/>
        </authorList>
    </citation>
    <scope>NUCLEOTIDE SEQUENCE [LARGE SCALE GENOMIC DNA]</scope>
    <source>
        <strain evidence="1 2">DSM 101688</strain>
    </source>
</reference>
<dbReference type="PANTHER" id="PTHR30037">
    <property type="entry name" value="DNA-3-METHYLADENINE GLYCOSYLASE 1"/>
    <property type="match status" value="1"/>
</dbReference>